<keyword evidence="2" id="KW-0472">Membrane</keyword>
<feature type="chain" id="PRO_5035252496" evidence="3">
    <location>
        <begin position="23"/>
        <end position="456"/>
    </location>
</feature>
<gene>
    <name evidence="4" type="ORF">GWK47_036163</name>
</gene>
<proteinExistence type="predicted"/>
<organism evidence="4 5">
    <name type="scientific">Chionoecetes opilio</name>
    <name type="common">Atlantic snow crab</name>
    <name type="synonym">Cancer opilio</name>
    <dbReference type="NCBI Taxonomy" id="41210"/>
    <lineage>
        <taxon>Eukaryota</taxon>
        <taxon>Metazoa</taxon>
        <taxon>Ecdysozoa</taxon>
        <taxon>Arthropoda</taxon>
        <taxon>Crustacea</taxon>
        <taxon>Multicrustacea</taxon>
        <taxon>Malacostraca</taxon>
        <taxon>Eumalacostraca</taxon>
        <taxon>Eucarida</taxon>
        <taxon>Decapoda</taxon>
        <taxon>Pleocyemata</taxon>
        <taxon>Brachyura</taxon>
        <taxon>Eubrachyura</taxon>
        <taxon>Majoidea</taxon>
        <taxon>Majidae</taxon>
        <taxon>Chionoecetes</taxon>
    </lineage>
</organism>
<feature type="transmembrane region" description="Helical" evidence="2">
    <location>
        <begin position="347"/>
        <end position="370"/>
    </location>
</feature>
<evidence type="ECO:0000313" key="4">
    <source>
        <dbReference type="EMBL" id="KAG0726617.1"/>
    </source>
</evidence>
<feature type="compositionally biased region" description="Polar residues" evidence="1">
    <location>
        <begin position="413"/>
        <end position="424"/>
    </location>
</feature>
<dbReference type="Proteomes" id="UP000770661">
    <property type="component" value="Unassembled WGS sequence"/>
</dbReference>
<name>A0A8J5D1Y6_CHIOP</name>
<evidence type="ECO:0000256" key="3">
    <source>
        <dbReference type="SAM" id="SignalP"/>
    </source>
</evidence>
<sequence>MMVYWAALVVVAVTLAPRTASGHNLTEVCQRESHGFTCQVFNTTQNVVVGSGSEVTDGTSQHPAVLCPTSTTLDKSDDFSENIRMRKDEASELSPSPNRTMANETAARTSPGGKTSVTPRRVPGTMPQPGQDCEVKVSVQDSTVHRVQGHFVEAKFYNSRVIDFDGDYMHLDVKNTSVSNMSLSGRIIEMEDSKIEYISQLKADKYLHLRRTVLGTVAPHGLLLHSPGRSDPQRPFLLSDVTVQRLEEDSLVVAGVTVNLTNMTVSWVARDAVRVRSKGLLTLTNVVLHSHEYHCLQLERGARLVIRNVSIGGNFVYKMDLAASKTIYPLVGMAPKEDGLLFVPFDWYWVLIMIACGIVAGMVIGSALMWKRPSLRNGPTSVLTLSDLLSHDRFQQNNAETERQHITDHMTRPTLTRQDSGLTSSSFASYRPLQLSRTDVELGTSSSYSNNVRDDM</sequence>
<evidence type="ECO:0000313" key="5">
    <source>
        <dbReference type="Proteomes" id="UP000770661"/>
    </source>
</evidence>
<dbReference type="EMBL" id="JACEEZ010004151">
    <property type="protein sequence ID" value="KAG0726617.1"/>
    <property type="molecule type" value="Genomic_DNA"/>
</dbReference>
<comment type="caution">
    <text evidence="4">The sequence shown here is derived from an EMBL/GenBank/DDBJ whole genome shotgun (WGS) entry which is preliminary data.</text>
</comment>
<protein>
    <submittedName>
        <fullName evidence="4">Uncharacterized protein</fullName>
    </submittedName>
</protein>
<dbReference type="OrthoDB" id="6380788at2759"/>
<feature type="compositionally biased region" description="Basic and acidic residues" evidence="1">
    <location>
        <begin position="401"/>
        <end position="411"/>
    </location>
</feature>
<feature type="compositionally biased region" description="Polar residues" evidence="1">
    <location>
        <begin position="93"/>
        <end position="118"/>
    </location>
</feature>
<evidence type="ECO:0000256" key="1">
    <source>
        <dbReference type="SAM" id="MobiDB-lite"/>
    </source>
</evidence>
<feature type="signal peptide" evidence="3">
    <location>
        <begin position="1"/>
        <end position="22"/>
    </location>
</feature>
<keyword evidence="3" id="KW-0732">Signal</keyword>
<dbReference type="AlphaFoldDB" id="A0A8J5D1Y6"/>
<accession>A0A8J5D1Y6</accession>
<evidence type="ECO:0000256" key="2">
    <source>
        <dbReference type="SAM" id="Phobius"/>
    </source>
</evidence>
<keyword evidence="2" id="KW-1133">Transmembrane helix</keyword>
<keyword evidence="5" id="KW-1185">Reference proteome</keyword>
<feature type="region of interest" description="Disordered" evidence="1">
    <location>
        <begin position="401"/>
        <end position="424"/>
    </location>
</feature>
<keyword evidence="2" id="KW-0812">Transmembrane</keyword>
<feature type="region of interest" description="Disordered" evidence="1">
    <location>
        <begin position="87"/>
        <end position="132"/>
    </location>
</feature>
<reference evidence="4" key="1">
    <citation type="submission" date="2020-07" db="EMBL/GenBank/DDBJ databases">
        <title>The High-quality genome of the commercially important snow crab, Chionoecetes opilio.</title>
        <authorList>
            <person name="Jeong J.-H."/>
            <person name="Ryu S."/>
        </authorList>
    </citation>
    <scope>NUCLEOTIDE SEQUENCE</scope>
    <source>
        <strain evidence="4">MADBK_172401_WGS</strain>
        <tissue evidence="4">Digestive gland</tissue>
    </source>
</reference>